<proteinExistence type="predicted"/>
<dbReference type="AlphaFoldDB" id="A0A0X3Q234"/>
<evidence type="ECO:0000256" key="1">
    <source>
        <dbReference type="SAM" id="SignalP"/>
    </source>
</evidence>
<sequence length="125" mass="14571">MCAWMPNLVIFLSVISAQCLAFECPLPVKVDSEGEHYIKLGDNKFYLGRNEIYEITFPWKDCIIDIDLQPYVEGVGDTHRHCTKMCRASYPELSDNQWDEYMKLRMEEAKERAENAGNYLPPPKF</sequence>
<feature type="chain" id="PRO_5007051441" evidence="1">
    <location>
        <begin position="22"/>
        <end position="125"/>
    </location>
</feature>
<evidence type="ECO:0000313" key="2">
    <source>
        <dbReference type="EMBL" id="JAP58069.1"/>
    </source>
</evidence>
<reference evidence="2" key="1">
    <citation type="submission" date="2016-01" db="EMBL/GenBank/DDBJ databases">
        <title>Reference transcriptome for the parasite Schistocephalus solidus: insights into the molecular evolution of parasitism.</title>
        <authorList>
            <person name="Hebert F.O."/>
            <person name="Grambauer S."/>
            <person name="Barber I."/>
            <person name="Landry C.R."/>
            <person name="Aubin-Horth N."/>
        </authorList>
    </citation>
    <scope>NUCLEOTIDE SEQUENCE</scope>
</reference>
<accession>A0A0X3Q234</accession>
<dbReference type="EMBL" id="GEEE01005156">
    <property type="protein sequence ID" value="JAP58069.1"/>
    <property type="molecule type" value="Transcribed_RNA"/>
</dbReference>
<gene>
    <name evidence="2" type="ORF">TR143636</name>
</gene>
<organism evidence="2">
    <name type="scientific">Schistocephalus solidus</name>
    <name type="common">Tapeworm</name>
    <dbReference type="NCBI Taxonomy" id="70667"/>
    <lineage>
        <taxon>Eukaryota</taxon>
        <taxon>Metazoa</taxon>
        <taxon>Spiralia</taxon>
        <taxon>Lophotrochozoa</taxon>
        <taxon>Platyhelminthes</taxon>
        <taxon>Cestoda</taxon>
        <taxon>Eucestoda</taxon>
        <taxon>Diphyllobothriidea</taxon>
        <taxon>Diphyllobothriidae</taxon>
        <taxon>Schistocephalus</taxon>
    </lineage>
</organism>
<keyword evidence="1" id="KW-0732">Signal</keyword>
<protein>
    <submittedName>
        <fullName evidence="2">Uncharacterized protein</fullName>
    </submittedName>
</protein>
<feature type="signal peptide" evidence="1">
    <location>
        <begin position="1"/>
        <end position="21"/>
    </location>
</feature>
<name>A0A0X3Q234_SCHSO</name>